<dbReference type="InterPro" id="IPR037401">
    <property type="entry name" value="SnoaL-like"/>
</dbReference>
<evidence type="ECO:0000256" key="1">
    <source>
        <dbReference type="SAM" id="MobiDB-lite"/>
    </source>
</evidence>
<dbReference type="Proteomes" id="UP000053512">
    <property type="component" value="Unassembled WGS sequence"/>
</dbReference>
<dbReference type="Pfam" id="PF12680">
    <property type="entry name" value="SnoaL_2"/>
    <property type="match status" value="1"/>
</dbReference>
<organism evidence="3 4">
    <name type="scientific">Kocuria rosea subsp. polaris</name>
    <dbReference type="NCBI Taxonomy" id="136273"/>
    <lineage>
        <taxon>Bacteria</taxon>
        <taxon>Bacillati</taxon>
        <taxon>Actinomycetota</taxon>
        <taxon>Actinomycetes</taxon>
        <taxon>Micrococcales</taxon>
        <taxon>Micrococcaceae</taxon>
        <taxon>Kocuria</taxon>
    </lineage>
</organism>
<dbReference type="AlphaFoldDB" id="A0A0W8IP29"/>
<dbReference type="SUPFAM" id="SSF54427">
    <property type="entry name" value="NTF2-like"/>
    <property type="match status" value="2"/>
</dbReference>
<gene>
    <name evidence="3" type="ORF">AVL61_11600</name>
</gene>
<comment type="caution">
    <text evidence="3">The sequence shown here is derived from an EMBL/GenBank/DDBJ whole genome shotgun (WGS) entry which is preliminary data.</text>
</comment>
<accession>A0A0W8IP29</accession>
<sequence length="244" mass="26814">MNSKQIVLTAGRELFGERDASAIDRHWAPDYRQHSALGADGPDGLRAALWQLPEDFRIDVLRVLEDGDMVAVHCVYHGFGPDPTAAVDVFRVAEGKIAEHWDAMAPLPGGSAGTHRIDGPRQITGRERTGTNKAAVTEWVQERLIGADRDALEELARDPRYVEHGPGPDDRLARRTLHRVLGEGDLVLTVTEALLGPGEGGAEPGDRVPAACYDLWRVSDGRILEHWEVCQPVPERMPHGNGFF</sequence>
<feature type="compositionally biased region" description="Basic and acidic residues" evidence="1">
    <location>
        <begin position="115"/>
        <end position="130"/>
    </location>
</feature>
<protein>
    <recommendedName>
        <fullName evidence="2">SnoaL-like domain-containing protein</fullName>
    </recommendedName>
</protein>
<feature type="region of interest" description="Disordered" evidence="1">
    <location>
        <begin position="108"/>
        <end position="132"/>
    </location>
</feature>
<evidence type="ECO:0000259" key="2">
    <source>
        <dbReference type="Pfam" id="PF12680"/>
    </source>
</evidence>
<dbReference type="Gene3D" id="3.10.450.50">
    <property type="match status" value="2"/>
</dbReference>
<reference evidence="4" key="1">
    <citation type="submission" date="2015-12" db="EMBL/GenBank/DDBJ databases">
        <authorList>
            <person name="Nair G.R."/>
            <person name="Kaur G."/>
            <person name="Mayilraj S."/>
        </authorList>
    </citation>
    <scope>NUCLEOTIDE SEQUENCE [LARGE SCALE GENOMIC DNA]</scope>
    <source>
        <strain evidence="4">CD08_4</strain>
    </source>
</reference>
<dbReference type="OrthoDB" id="129343at2"/>
<evidence type="ECO:0000313" key="4">
    <source>
        <dbReference type="Proteomes" id="UP000053512"/>
    </source>
</evidence>
<dbReference type="EMBL" id="LQBK01000003">
    <property type="protein sequence ID" value="KUG61951.1"/>
    <property type="molecule type" value="Genomic_DNA"/>
</dbReference>
<feature type="domain" description="SnoaL-like" evidence="2">
    <location>
        <begin position="13"/>
        <end position="100"/>
    </location>
</feature>
<dbReference type="InterPro" id="IPR032710">
    <property type="entry name" value="NTF2-like_dom_sf"/>
</dbReference>
<dbReference type="RefSeq" id="WP_058872747.1">
    <property type="nucleotide sequence ID" value="NZ_LQBK01000003.1"/>
</dbReference>
<name>A0A0W8IP29_KOCRO</name>
<proteinExistence type="predicted"/>
<evidence type="ECO:0000313" key="3">
    <source>
        <dbReference type="EMBL" id="KUG61951.1"/>
    </source>
</evidence>